<organism evidence="7 8">
    <name type="scientific">Bordetella holmesii CDC-H585-BH</name>
    <dbReference type="NCBI Taxonomy" id="1331206"/>
    <lineage>
        <taxon>Bacteria</taxon>
        <taxon>Pseudomonadati</taxon>
        <taxon>Pseudomonadota</taxon>
        <taxon>Betaproteobacteria</taxon>
        <taxon>Burkholderiales</taxon>
        <taxon>Alcaligenaceae</taxon>
        <taxon>Bordetella</taxon>
    </lineage>
</organism>
<dbReference type="InterPro" id="IPR007016">
    <property type="entry name" value="O-antigen_ligase-rel_domated"/>
</dbReference>
<keyword evidence="7" id="KW-0436">Ligase</keyword>
<evidence type="ECO:0000256" key="1">
    <source>
        <dbReference type="ARBA" id="ARBA00004141"/>
    </source>
</evidence>
<dbReference type="Pfam" id="PF04932">
    <property type="entry name" value="Wzy_C"/>
    <property type="match status" value="1"/>
</dbReference>
<feature type="transmembrane region" description="Helical" evidence="5">
    <location>
        <begin position="111"/>
        <end position="138"/>
    </location>
</feature>
<evidence type="ECO:0000313" key="7">
    <source>
        <dbReference type="EMBL" id="KAK88166.1"/>
    </source>
</evidence>
<dbReference type="EC" id="2.4.-.-" evidence="7"/>
<evidence type="ECO:0000256" key="4">
    <source>
        <dbReference type="ARBA" id="ARBA00023136"/>
    </source>
</evidence>
<keyword evidence="7" id="KW-0328">Glycosyltransferase</keyword>
<evidence type="ECO:0000256" key="3">
    <source>
        <dbReference type="ARBA" id="ARBA00022989"/>
    </source>
</evidence>
<dbReference type="GO" id="GO:0016020">
    <property type="term" value="C:membrane"/>
    <property type="evidence" value="ECO:0007669"/>
    <property type="project" value="UniProtKB-SubCell"/>
</dbReference>
<feature type="domain" description="O-antigen ligase-related" evidence="6">
    <location>
        <begin position="6"/>
        <end position="127"/>
    </location>
</feature>
<evidence type="ECO:0000256" key="2">
    <source>
        <dbReference type="ARBA" id="ARBA00022692"/>
    </source>
</evidence>
<feature type="transmembrane region" description="Helical" evidence="5">
    <location>
        <begin position="12"/>
        <end position="30"/>
    </location>
</feature>
<dbReference type="GO" id="GO:0016757">
    <property type="term" value="F:glycosyltransferase activity"/>
    <property type="evidence" value="ECO:0007669"/>
    <property type="project" value="UniProtKB-KW"/>
</dbReference>
<dbReference type="AlphaFoldDB" id="A0A158M0Q5"/>
<evidence type="ECO:0000259" key="6">
    <source>
        <dbReference type="Pfam" id="PF04932"/>
    </source>
</evidence>
<name>A0A158M0Q5_9BORD</name>
<evidence type="ECO:0000256" key="5">
    <source>
        <dbReference type="SAM" id="Phobius"/>
    </source>
</evidence>
<accession>A0A158M0Q5</accession>
<dbReference type="Proteomes" id="UP000026682">
    <property type="component" value="Unassembled WGS sequence"/>
</dbReference>
<keyword evidence="7" id="KW-0808">Transferase</keyword>
<dbReference type="InterPro" id="IPR051533">
    <property type="entry name" value="WaaL-like"/>
</dbReference>
<comment type="caution">
    <text evidence="7">The sequence shown here is derived from an EMBL/GenBank/DDBJ whole genome shotgun (WGS) entry which is preliminary data.</text>
</comment>
<keyword evidence="3 5" id="KW-1133">Transmembrane helix</keyword>
<dbReference type="STRING" id="35814.BBB42_11300"/>
<dbReference type="PATRIC" id="fig|1331206.3.peg.3043"/>
<sequence length="204" mass="23261">MDNRHWSRRIKAVFVAGVAAFMLAGLVFSWNSSGSRMSEVWSEIKRYEHQDRDTSTGIRMQLWHASWLMFKEHPLVGVGAPNFRDELARFEQRGIVTPRVAIDYGEPHNDYLAALACYGLIGLLSFLALYFVPALVFLRRLRSTDNLVREGARIGLLFTLGYAVFSLTEMMFRNMRSVPIYAITMVVLFALTREKSPSDASQDT</sequence>
<dbReference type="GeneID" id="93119585"/>
<dbReference type="RefSeq" id="WP_005014425.1">
    <property type="nucleotide sequence ID" value="NZ_JFZZ01000123.1"/>
</dbReference>
<protein>
    <submittedName>
        <fullName evidence="7">O-antigen ligase</fullName>
        <ecNumber evidence="7">2.4.-.-</ecNumber>
    </submittedName>
</protein>
<dbReference type="EMBL" id="JFZZ01000123">
    <property type="protein sequence ID" value="KAK88166.1"/>
    <property type="molecule type" value="Genomic_DNA"/>
</dbReference>
<gene>
    <name evidence="7" type="ORF">L497_1606</name>
</gene>
<keyword evidence="2 5" id="KW-0812">Transmembrane</keyword>
<proteinExistence type="predicted"/>
<comment type="subcellular location">
    <subcellularLocation>
        <location evidence="1">Membrane</location>
        <topology evidence="1">Multi-pass membrane protein</topology>
    </subcellularLocation>
</comment>
<dbReference type="GO" id="GO:0016874">
    <property type="term" value="F:ligase activity"/>
    <property type="evidence" value="ECO:0007669"/>
    <property type="project" value="UniProtKB-KW"/>
</dbReference>
<dbReference type="PANTHER" id="PTHR37422:SF17">
    <property type="entry name" value="O-ANTIGEN LIGASE"/>
    <property type="match status" value="1"/>
</dbReference>
<evidence type="ECO:0000313" key="8">
    <source>
        <dbReference type="Proteomes" id="UP000026682"/>
    </source>
</evidence>
<keyword evidence="4 5" id="KW-0472">Membrane</keyword>
<dbReference type="PANTHER" id="PTHR37422">
    <property type="entry name" value="TEICHURONIC ACID BIOSYNTHESIS PROTEIN TUAE"/>
    <property type="match status" value="1"/>
</dbReference>
<feature type="transmembrane region" description="Helical" evidence="5">
    <location>
        <begin position="150"/>
        <end position="168"/>
    </location>
</feature>
<reference evidence="7 8" key="1">
    <citation type="submission" date="2014-03" db="EMBL/GenBank/DDBJ databases">
        <title>Genome sequence of Bordetella holmseii.</title>
        <authorList>
            <person name="Harvill E."/>
            <person name="Goodfield L.L."/>
            <person name="Ivanov Y."/>
            <person name="Meyer J.A."/>
            <person name="Newth C."/>
            <person name="Cassiday P."/>
            <person name="Tondella M.L."/>
            <person name="Liao P."/>
            <person name="Zimmerman J."/>
            <person name="Meert K."/>
            <person name="Wessel D."/>
            <person name="Berger J."/>
            <person name="Dean J.M."/>
            <person name="Holubkov R."/>
            <person name="Burr J."/>
            <person name="Liu T."/>
            <person name="Brinkac L.M."/>
            <person name="Sanka R."/>
            <person name="Kim M."/>
            <person name="Losada L."/>
        </authorList>
    </citation>
    <scope>NUCLEOTIDE SEQUENCE [LARGE SCALE GENOMIC DNA]</scope>
    <source>
        <strain evidence="7 8">CDC-H585-BH</strain>
    </source>
</reference>